<feature type="domain" description="Rhamnogalacturonan lyase family 11 C-terminal" evidence="2">
    <location>
        <begin position="149"/>
        <end position="640"/>
    </location>
</feature>
<dbReference type="PROSITE" id="PS51257">
    <property type="entry name" value="PROKAR_LIPOPROTEIN"/>
    <property type="match status" value="1"/>
</dbReference>
<dbReference type="InterPro" id="IPR013783">
    <property type="entry name" value="Ig-like_fold"/>
</dbReference>
<organism evidence="3 4">
    <name type="scientific">Bacteroides thetaiotaomicron</name>
    <dbReference type="NCBI Taxonomy" id="818"/>
    <lineage>
        <taxon>Bacteria</taxon>
        <taxon>Pseudomonadati</taxon>
        <taxon>Bacteroidota</taxon>
        <taxon>Bacteroidia</taxon>
        <taxon>Bacteroidales</taxon>
        <taxon>Bacteroidaceae</taxon>
        <taxon>Bacteroides</taxon>
    </lineage>
</organism>
<dbReference type="Pfam" id="PF18370">
    <property type="entry name" value="RGI_lyase"/>
    <property type="match status" value="1"/>
</dbReference>
<dbReference type="InterPro" id="IPR041624">
    <property type="entry name" value="RGI_lyase"/>
</dbReference>
<dbReference type="RefSeq" id="WP_234128588.1">
    <property type="nucleotide sequence ID" value="NZ_JAHYQA010000003.1"/>
</dbReference>
<dbReference type="SUPFAM" id="SSF69318">
    <property type="entry name" value="Integrin alpha N-terminal domain"/>
    <property type="match status" value="1"/>
</dbReference>
<dbReference type="InterPro" id="IPR034641">
    <property type="entry name" value="RGL11"/>
</dbReference>
<dbReference type="AlphaFoldDB" id="A0AAW4Z038"/>
<name>A0AAW4Z038_BACT4</name>
<dbReference type="PANTHER" id="PTHR43118">
    <property type="entry name" value="RHAMNOGALACTURONAN LYASE (EUROFUNG)"/>
    <property type="match status" value="1"/>
</dbReference>
<proteinExistence type="predicted"/>
<dbReference type="InterPro" id="IPR028994">
    <property type="entry name" value="Integrin_alpha_N"/>
</dbReference>
<comment type="caution">
    <text evidence="3">The sequence shown here is derived from an EMBL/GenBank/DDBJ whole genome shotgun (WGS) entry which is preliminary data.</text>
</comment>
<evidence type="ECO:0000313" key="4">
    <source>
        <dbReference type="Proteomes" id="UP001200544"/>
    </source>
</evidence>
<protein>
    <recommendedName>
        <fullName evidence="5">Rhamnogalacturonan endolyase</fullName>
    </recommendedName>
</protein>
<evidence type="ECO:0000259" key="1">
    <source>
        <dbReference type="Pfam" id="PF18370"/>
    </source>
</evidence>
<evidence type="ECO:0000313" key="3">
    <source>
        <dbReference type="EMBL" id="MCE9236849.1"/>
    </source>
</evidence>
<reference evidence="3" key="1">
    <citation type="submission" date="2021-07" db="EMBL/GenBank/DDBJ databases">
        <title>Comparative genomics of Bacteroides fragilis group isolates reveals species-dependent resistance mechanisms and validates clinical tools for resistance prediction.</title>
        <authorList>
            <person name="Wallace M.J."/>
            <person name="Jean S."/>
            <person name="Wallace M.A."/>
            <person name="Carey-Ann B.D."/>
            <person name="Dantas G."/>
        </authorList>
    </citation>
    <scope>NUCLEOTIDE SEQUENCE</scope>
    <source>
        <strain evidence="3">BJH_160</strain>
    </source>
</reference>
<dbReference type="InterPro" id="IPR049366">
    <property type="entry name" value="RGL11_C"/>
</dbReference>
<dbReference type="PANTHER" id="PTHR43118:SF1">
    <property type="entry name" value="RHAMNOGALACTURONAN LYASE (EUROFUNG)"/>
    <property type="match status" value="1"/>
</dbReference>
<dbReference type="EMBL" id="JAHYQA010000003">
    <property type="protein sequence ID" value="MCE9236849.1"/>
    <property type="molecule type" value="Genomic_DNA"/>
</dbReference>
<accession>A0AAW4Z038</accession>
<evidence type="ECO:0000259" key="2">
    <source>
        <dbReference type="Pfam" id="PF21348"/>
    </source>
</evidence>
<feature type="domain" description="Rhamnogalacturonan I lyase beta-sheet" evidence="1">
    <location>
        <begin position="64"/>
        <end position="123"/>
    </location>
</feature>
<evidence type="ECO:0008006" key="5">
    <source>
        <dbReference type="Google" id="ProtNLM"/>
    </source>
</evidence>
<sequence>MKNSLLLGAAILLLTVSCTDNQIQLNSDEPEPTPPAERVEPPLKRALWASINGRKDASYYPEYNNKILVSWRMFPTDDSSTGFDLYRKSGNGEEVKLNEEPITLSTNFQDATADRTMDNTYRLCFADSDETLDTYTITAAQASAGLPYISIPLAGTTGISAEYYYDANDASVGDLDGDGEYEIVLKRLLRSSSSTEEEEEDESGTVQMGPWHTTLLEAYKLDGSFLWRVALGPNVPVGNLTSFAVYDFDGDGKCEIAVRTAEGTVFGDGKEIKDTDGDGKVDYRVEGSTHIHGGPEFLSVLDGMTGRELARTDYIALGKSEDWGDNYYKRSASYRVGVGNFSGITPSILICRGVYGKMVLEAWDFQGQELKKRWRFDTSDGVHGDYAGQGNHSLSVGDVDDDGCDEVVYGGCCIDHNGKGLWNSRHGHGDALHLGKFDPSRKGLQIWSCFEACPFKVGAALRDARTGETIWDFPYSGDMGRCLVADIDPDSPGCEMWWYKGNAHSCTGADLGYGAGSSSMSYNMAVWFSNSLNRQLLDRSKIDAPKAKRVFTIYRYEVTTINSSKSNPCFYADIWGDWREEIIQVTSDQTELRLFTTWYPTDYKFPYLMSDHVYEMSALNQNIGYNQPTQLGYYLGSDLYKK</sequence>
<dbReference type="Proteomes" id="UP001200544">
    <property type="component" value="Unassembled WGS sequence"/>
</dbReference>
<dbReference type="Pfam" id="PF21348">
    <property type="entry name" value="RGL11_C"/>
    <property type="match status" value="1"/>
</dbReference>
<dbReference type="Gene3D" id="2.60.40.10">
    <property type="entry name" value="Immunoglobulins"/>
    <property type="match status" value="1"/>
</dbReference>
<gene>
    <name evidence="3" type="ORF">K0H07_06705</name>
</gene>